<organism evidence="9 10">
    <name type="scientific">Puniceicoccus vermicola</name>
    <dbReference type="NCBI Taxonomy" id="388746"/>
    <lineage>
        <taxon>Bacteria</taxon>
        <taxon>Pseudomonadati</taxon>
        <taxon>Verrucomicrobiota</taxon>
        <taxon>Opitutia</taxon>
        <taxon>Puniceicoccales</taxon>
        <taxon>Puniceicoccaceae</taxon>
        <taxon>Puniceicoccus</taxon>
    </lineage>
</organism>
<dbReference type="EC" id="1.5.1.3" evidence="3"/>
<name>A0A7X1B2E3_9BACT</name>
<dbReference type="Proteomes" id="UP000525652">
    <property type="component" value="Unassembled WGS sequence"/>
</dbReference>
<evidence type="ECO:0000256" key="5">
    <source>
        <dbReference type="ARBA" id="ARBA00022857"/>
    </source>
</evidence>
<evidence type="ECO:0000313" key="10">
    <source>
        <dbReference type="Proteomes" id="UP000525652"/>
    </source>
</evidence>
<sequence length="181" mass="20777">MGNDFQAARLASGLDVRAIAAVARNRVIGRDGQLPWNLPEDRQYLEDCVRGGIVIEGRRCYESRGKAFPGAERTVVLSSREDWSPEDASVCSSLEDAYQLLQGETRPVWILGGERLYHESLTHWRRLFLTLIHEDFEGDTLFPDWKQRFVKQIRRNDSHQGDLRYSFLVLAPVEDEKECAP</sequence>
<dbReference type="EMBL" id="JACHVA010000126">
    <property type="protein sequence ID" value="MBC2603313.1"/>
    <property type="molecule type" value="Genomic_DNA"/>
</dbReference>
<evidence type="ECO:0000256" key="2">
    <source>
        <dbReference type="ARBA" id="ARBA00009539"/>
    </source>
</evidence>
<evidence type="ECO:0000256" key="1">
    <source>
        <dbReference type="ARBA" id="ARBA00004903"/>
    </source>
</evidence>
<dbReference type="SUPFAM" id="SSF53597">
    <property type="entry name" value="Dihydrofolate reductase-like"/>
    <property type="match status" value="1"/>
</dbReference>
<dbReference type="GO" id="GO:0050661">
    <property type="term" value="F:NADP binding"/>
    <property type="evidence" value="ECO:0007669"/>
    <property type="project" value="InterPro"/>
</dbReference>
<keyword evidence="10" id="KW-1185">Reference proteome</keyword>
<keyword evidence="5" id="KW-0521">NADP</keyword>
<evidence type="ECO:0000256" key="6">
    <source>
        <dbReference type="ARBA" id="ARBA00023002"/>
    </source>
</evidence>
<dbReference type="GO" id="GO:0046654">
    <property type="term" value="P:tetrahydrofolate biosynthetic process"/>
    <property type="evidence" value="ECO:0007669"/>
    <property type="project" value="UniProtKB-UniPathway"/>
</dbReference>
<dbReference type="UniPathway" id="UPA00077">
    <property type="reaction ID" value="UER00158"/>
</dbReference>
<dbReference type="AlphaFoldDB" id="A0A7X1B2E3"/>
<comment type="function">
    <text evidence="7">Key enzyme in folate metabolism. Catalyzes an essential reaction for de novo glycine and purine synthesis, and for DNA precursor synthesis.</text>
</comment>
<dbReference type="PROSITE" id="PS51330">
    <property type="entry name" value="DHFR_2"/>
    <property type="match status" value="1"/>
</dbReference>
<dbReference type="CDD" id="cd00209">
    <property type="entry name" value="DHFR"/>
    <property type="match status" value="1"/>
</dbReference>
<dbReference type="PANTHER" id="PTHR48069">
    <property type="entry name" value="DIHYDROFOLATE REDUCTASE"/>
    <property type="match status" value="1"/>
</dbReference>
<comment type="similarity">
    <text evidence="2">Belongs to the dihydrofolate reductase family.</text>
</comment>
<evidence type="ECO:0000313" key="9">
    <source>
        <dbReference type="EMBL" id="MBC2603313.1"/>
    </source>
</evidence>
<dbReference type="Pfam" id="PF00186">
    <property type="entry name" value="DHFR_1"/>
    <property type="match status" value="1"/>
</dbReference>
<dbReference type="RefSeq" id="WP_185693945.1">
    <property type="nucleotide sequence ID" value="NZ_JACHVA010000126.1"/>
</dbReference>
<dbReference type="InterPro" id="IPR012259">
    <property type="entry name" value="DHFR"/>
</dbReference>
<dbReference type="InterPro" id="IPR001796">
    <property type="entry name" value="DHFR_dom"/>
</dbReference>
<dbReference type="PANTHER" id="PTHR48069:SF3">
    <property type="entry name" value="DIHYDROFOLATE REDUCTASE"/>
    <property type="match status" value="1"/>
</dbReference>
<dbReference type="Gene3D" id="3.40.430.10">
    <property type="entry name" value="Dihydrofolate Reductase, subunit A"/>
    <property type="match status" value="1"/>
</dbReference>
<evidence type="ECO:0000259" key="8">
    <source>
        <dbReference type="PROSITE" id="PS51330"/>
    </source>
</evidence>
<evidence type="ECO:0000256" key="7">
    <source>
        <dbReference type="ARBA" id="ARBA00025067"/>
    </source>
</evidence>
<feature type="domain" description="DHFR" evidence="8">
    <location>
        <begin position="15"/>
        <end position="172"/>
    </location>
</feature>
<keyword evidence="4" id="KW-0554">One-carbon metabolism</keyword>
<dbReference type="PRINTS" id="PR00070">
    <property type="entry name" value="DHFR"/>
</dbReference>
<dbReference type="InterPro" id="IPR024072">
    <property type="entry name" value="DHFR-like_dom_sf"/>
</dbReference>
<dbReference type="GO" id="GO:0006730">
    <property type="term" value="P:one-carbon metabolic process"/>
    <property type="evidence" value="ECO:0007669"/>
    <property type="project" value="UniProtKB-KW"/>
</dbReference>
<protein>
    <recommendedName>
        <fullName evidence="3">dihydrofolate reductase</fullName>
        <ecNumber evidence="3">1.5.1.3</ecNumber>
    </recommendedName>
</protein>
<accession>A0A7X1B2E3</accession>
<dbReference type="GO" id="GO:0004146">
    <property type="term" value="F:dihydrofolate reductase activity"/>
    <property type="evidence" value="ECO:0007669"/>
    <property type="project" value="UniProtKB-EC"/>
</dbReference>
<proteinExistence type="inferred from homology"/>
<dbReference type="GO" id="GO:0046655">
    <property type="term" value="P:folic acid metabolic process"/>
    <property type="evidence" value="ECO:0007669"/>
    <property type="project" value="TreeGrafter"/>
</dbReference>
<evidence type="ECO:0000256" key="4">
    <source>
        <dbReference type="ARBA" id="ARBA00022563"/>
    </source>
</evidence>
<keyword evidence="6" id="KW-0560">Oxidoreductase</keyword>
<gene>
    <name evidence="9" type="ORF">H5P30_16140</name>
</gene>
<comment type="pathway">
    <text evidence="1">Cofactor biosynthesis; tetrahydrofolate biosynthesis; 5,6,7,8-tetrahydrofolate from 7,8-dihydrofolate: step 1/1.</text>
</comment>
<comment type="caution">
    <text evidence="9">The sequence shown here is derived from an EMBL/GenBank/DDBJ whole genome shotgun (WGS) entry which is preliminary data.</text>
</comment>
<evidence type="ECO:0000256" key="3">
    <source>
        <dbReference type="ARBA" id="ARBA00012856"/>
    </source>
</evidence>
<reference evidence="9 10" key="1">
    <citation type="submission" date="2020-07" db="EMBL/GenBank/DDBJ databases">
        <authorList>
            <person name="Feng X."/>
        </authorList>
    </citation>
    <scope>NUCLEOTIDE SEQUENCE [LARGE SCALE GENOMIC DNA]</scope>
    <source>
        <strain evidence="9 10">JCM14086</strain>
    </source>
</reference>
<dbReference type="GO" id="GO:0046452">
    <property type="term" value="P:dihydrofolate metabolic process"/>
    <property type="evidence" value="ECO:0007669"/>
    <property type="project" value="TreeGrafter"/>
</dbReference>